<dbReference type="PANTHER" id="PTHR43491:SF1">
    <property type="entry name" value="UDP-N-ACETYL-D-MANNOSAMINE DEHYDROGENASE"/>
    <property type="match status" value="1"/>
</dbReference>
<dbReference type="STRING" id="1198114.AciX9_0221"/>
<dbReference type="Pfam" id="PF03721">
    <property type="entry name" value="UDPG_MGDP_dh_N"/>
    <property type="match status" value="1"/>
</dbReference>
<dbReference type="OrthoDB" id="9803238at2"/>
<evidence type="ECO:0000256" key="3">
    <source>
        <dbReference type="PIRNR" id="PIRNR000124"/>
    </source>
</evidence>
<dbReference type="InterPro" id="IPR036220">
    <property type="entry name" value="UDP-Glc/GDP-Man_DH_C_sf"/>
</dbReference>
<dbReference type="PANTHER" id="PTHR43491">
    <property type="entry name" value="UDP-N-ACETYL-D-MANNOSAMINE DEHYDROGENASE"/>
    <property type="match status" value="1"/>
</dbReference>
<dbReference type="SUPFAM" id="SSF52413">
    <property type="entry name" value="UDP-glucose/GDP-mannose dehydrogenase C-terminal domain"/>
    <property type="match status" value="1"/>
</dbReference>
<dbReference type="InterPro" id="IPR028359">
    <property type="entry name" value="UDP_ManNAc/GlcNAc_DH"/>
</dbReference>
<dbReference type="InterPro" id="IPR001732">
    <property type="entry name" value="UDP-Glc/GDP-Man_DH_N"/>
</dbReference>
<dbReference type="GO" id="GO:0016616">
    <property type="term" value="F:oxidoreductase activity, acting on the CH-OH group of donors, NAD or NADP as acceptor"/>
    <property type="evidence" value="ECO:0007669"/>
    <property type="project" value="InterPro"/>
</dbReference>
<dbReference type="InterPro" id="IPR014026">
    <property type="entry name" value="UDP-Glc/GDP-Man_DH_dimer"/>
</dbReference>
<dbReference type="NCBIfam" id="TIGR03026">
    <property type="entry name" value="NDP-sugDHase"/>
    <property type="match status" value="1"/>
</dbReference>
<dbReference type="InterPro" id="IPR036291">
    <property type="entry name" value="NAD(P)-bd_dom_sf"/>
</dbReference>
<dbReference type="SMART" id="SM00984">
    <property type="entry name" value="UDPG_MGDP_dh_C"/>
    <property type="match status" value="1"/>
</dbReference>
<keyword evidence="1" id="KW-0560">Oxidoreductase</keyword>
<dbReference type="InterPro" id="IPR017476">
    <property type="entry name" value="UDP-Glc/GDP-Man"/>
</dbReference>
<evidence type="ECO:0000313" key="5">
    <source>
        <dbReference type="EMBL" id="ADW67295.1"/>
    </source>
</evidence>
<dbReference type="AlphaFoldDB" id="E8WVC0"/>
<dbReference type="RefSeq" id="WP_013578623.1">
    <property type="nucleotide sequence ID" value="NC_015064.1"/>
</dbReference>
<evidence type="ECO:0000313" key="6">
    <source>
        <dbReference type="Proteomes" id="UP000000343"/>
    </source>
</evidence>
<name>E8WVC0_GRATM</name>
<dbReference type="eggNOG" id="COG0677">
    <property type="taxonomic scope" value="Bacteria"/>
</dbReference>
<evidence type="ECO:0000259" key="4">
    <source>
        <dbReference type="SMART" id="SM00984"/>
    </source>
</evidence>
<organism evidence="6">
    <name type="scientific">Granulicella tundricola (strain ATCC BAA-1859 / DSM 23138 / MP5ACTX9)</name>
    <dbReference type="NCBI Taxonomy" id="1198114"/>
    <lineage>
        <taxon>Bacteria</taxon>
        <taxon>Pseudomonadati</taxon>
        <taxon>Acidobacteriota</taxon>
        <taxon>Terriglobia</taxon>
        <taxon>Terriglobales</taxon>
        <taxon>Acidobacteriaceae</taxon>
        <taxon>Granulicella</taxon>
    </lineage>
</organism>
<evidence type="ECO:0000256" key="2">
    <source>
        <dbReference type="ARBA" id="ARBA00023027"/>
    </source>
</evidence>
<dbReference type="SUPFAM" id="SSF48179">
    <property type="entry name" value="6-phosphogluconate dehydrogenase C-terminal domain-like"/>
    <property type="match status" value="1"/>
</dbReference>
<dbReference type="PIRSF" id="PIRSF000124">
    <property type="entry name" value="UDPglc_GDPman_dh"/>
    <property type="match status" value="1"/>
</dbReference>
<dbReference type="Pfam" id="PF00984">
    <property type="entry name" value="UDPG_MGDP_dh"/>
    <property type="match status" value="1"/>
</dbReference>
<accession>E8WVC0</accession>
<dbReference type="EMBL" id="CP002480">
    <property type="protein sequence ID" value="ADW67295.1"/>
    <property type="molecule type" value="Genomic_DNA"/>
</dbReference>
<dbReference type="GO" id="GO:0000271">
    <property type="term" value="P:polysaccharide biosynthetic process"/>
    <property type="evidence" value="ECO:0007669"/>
    <property type="project" value="InterPro"/>
</dbReference>
<proteinExistence type="inferred from homology"/>
<keyword evidence="6" id="KW-1185">Reference proteome</keyword>
<dbReference type="Proteomes" id="UP000000343">
    <property type="component" value="Chromosome"/>
</dbReference>
<feature type="domain" description="UDP-glucose/GDP-mannose dehydrogenase C-terminal" evidence="4">
    <location>
        <begin position="345"/>
        <end position="441"/>
    </location>
</feature>
<dbReference type="InterPro" id="IPR014027">
    <property type="entry name" value="UDP-Glc/GDP-Man_DH_C"/>
</dbReference>
<dbReference type="InterPro" id="IPR008927">
    <property type="entry name" value="6-PGluconate_DH-like_C_sf"/>
</dbReference>
<protein>
    <submittedName>
        <fullName evidence="5">Nucleotide sugar dehydrogenase</fullName>
    </submittedName>
</protein>
<gene>
    <name evidence="5" type="ordered locus">AciX9_0221</name>
</gene>
<sequence length="456" mass="50080">MTLAEWLARIAPNETGMRLAEIGVIGLGYVGLPLMLLLSEDGFRVTGLDIDEEKVRTLNAGQTYIHRIEPAHIQKAQSTGFRATIDFSAVRALDAILICVPTPLYPDHTPDMRSVVSTIEAIAPHLRPGQLVVLESTTYPGTTEEIIVATIERHGNKVMRATSGDLQQSLDGVMVAFSPEREDPGNTTTPRRDIPKVVGGVDPCATAAACALYGVLFAHVVPMSTPAAAEMTKLLENIYRSVNIALVNELKQLCLAMNIDIWEVIAAASTKPFGFQAFQPGPGVGGHCIPVDPFYLTWKAKQYGFPTRFIELAGEVNESMPRYVVQTTARALERNGASLNGAKILILGVAYKRDVDDLRESPALTIIHLLRTEGAIISYNDPFLPRVGTGRHYDLKMESTPLVDLERFDCVLIVTDHSAYDYDDIVSHSRLVIDTRNATRHLKLEEPELLAKIVRC</sequence>
<dbReference type="GO" id="GO:0051287">
    <property type="term" value="F:NAD binding"/>
    <property type="evidence" value="ECO:0007669"/>
    <property type="project" value="InterPro"/>
</dbReference>
<dbReference type="PaxDb" id="1198114-AciX9_0221"/>
<keyword evidence="2" id="KW-0520">NAD</keyword>
<dbReference type="Gene3D" id="3.40.50.720">
    <property type="entry name" value="NAD(P)-binding Rossmann-like Domain"/>
    <property type="match status" value="2"/>
</dbReference>
<evidence type="ECO:0000256" key="1">
    <source>
        <dbReference type="ARBA" id="ARBA00023002"/>
    </source>
</evidence>
<dbReference type="Pfam" id="PF03720">
    <property type="entry name" value="UDPG_MGDP_dh_C"/>
    <property type="match status" value="1"/>
</dbReference>
<dbReference type="KEGG" id="acm:AciX9_0221"/>
<dbReference type="HOGENOM" id="CLU_023810_3_2_0"/>
<dbReference type="GO" id="GO:0016628">
    <property type="term" value="F:oxidoreductase activity, acting on the CH-CH group of donors, NAD or NADP as acceptor"/>
    <property type="evidence" value="ECO:0007669"/>
    <property type="project" value="InterPro"/>
</dbReference>
<dbReference type="PIRSF" id="PIRSF500136">
    <property type="entry name" value="UDP_ManNAc_DH"/>
    <property type="match status" value="1"/>
</dbReference>
<comment type="similarity">
    <text evidence="3">Belongs to the UDP-glucose/GDP-mannose dehydrogenase family.</text>
</comment>
<reference evidence="6" key="1">
    <citation type="submission" date="2011-01" db="EMBL/GenBank/DDBJ databases">
        <title>Complete sequence of chromosome of Acidobacterium sp. MP5ACTX9.</title>
        <authorList>
            <consortium name="US DOE Joint Genome Institute"/>
            <person name="Lucas S."/>
            <person name="Copeland A."/>
            <person name="Lapidus A."/>
            <person name="Cheng J.-F."/>
            <person name="Goodwin L."/>
            <person name="Pitluck S."/>
            <person name="Teshima H."/>
            <person name="Detter J.C."/>
            <person name="Han C."/>
            <person name="Tapia R."/>
            <person name="Land M."/>
            <person name="Hauser L."/>
            <person name="Kyrpides N."/>
            <person name="Ivanova N."/>
            <person name="Ovchinnikova G."/>
            <person name="Pagani I."/>
            <person name="Rawat S.R."/>
            <person name="Mannisto M."/>
            <person name="Haggblom M.M."/>
            <person name="Woyke T."/>
        </authorList>
    </citation>
    <scope>NUCLEOTIDE SEQUENCE [LARGE SCALE GENOMIC DNA]</scope>
    <source>
        <strain evidence="6">MP5ACTX9</strain>
    </source>
</reference>
<dbReference type="SUPFAM" id="SSF51735">
    <property type="entry name" value="NAD(P)-binding Rossmann-fold domains"/>
    <property type="match status" value="1"/>
</dbReference>